<sequence>MDLRQLSDDQKNILKQFREAVRDCNLPESDDVYLLRWLVARDFDLAKSEKMLRNSMNWRRKYKIDSLRECYQSPEVLTKYFAAGHIGVDKFHSYLMVMRYGLTDVKGILLSAKKKDCVMHVLTLVENYFSVVKNDPVKFKRSADAISQTTVILDLEGFSMNHITYKPVIDTVIQLIQLYEANYPEFLRRVFIINAPKIFSILFSMLVPFMHEQTRNKILIFNQDSTQWKAALLADIDPQELPVCYGGTMTDPNGNPYCTTKVNMGGVIPKSYYFSCKPDTRNKQPLSISRGAKELLEFQVNQADTVLRWDFHSEDSDIAFAVYRKQGSELIPIVPHDRVDCDVASEEGEIDCDISGVYVVEFDNSFSYLRSKKIWYSITIE</sequence>
<reference evidence="1" key="1">
    <citation type="submission" date="2015-10" db="EMBL/GenBank/DDBJ databases">
        <title>EvidentialGene: Evidence-directed Construction of Complete mRNA Transcriptomes without Genomes.</title>
        <authorList>
            <person name="Gilbert D.G."/>
        </authorList>
    </citation>
    <scope>NUCLEOTIDE SEQUENCE</scope>
</reference>
<dbReference type="PANTHER" id="PTHR23324:SF83">
    <property type="entry name" value="SEC14-LIKE PROTEIN 2"/>
    <property type="match status" value="1"/>
</dbReference>
<dbReference type="InterPro" id="IPR036598">
    <property type="entry name" value="GOLD_dom_sf"/>
</dbReference>
<dbReference type="EMBL" id="GDIQ01081715">
    <property type="protein sequence ID" value="JAN13022.1"/>
    <property type="molecule type" value="Transcribed_RNA"/>
</dbReference>
<accession>A0A0N8AT75</accession>
<dbReference type="SMART" id="SM00516">
    <property type="entry name" value="SEC14"/>
    <property type="match status" value="1"/>
</dbReference>
<dbReference type="CDD" id="cd00170">
    <property type="entry name" value="SEC14"/>
    <property type="match status" value="1"/>
</dbReference>
<dbReference type="Gene3D" id="3.40.525.10">
    <property type="entry name" value="CRAL-TRIO lipid binding domain"/>
    <property type="match status" value="1"/>
</dbReference>
<protein>
    <submittedName>
        <fullName evidence="1">Cral/trio domain-containing protein</fullName>
    </submittedName>
</protein>
<dbReference type="InterPro" id="IPR036865">
    <property type="entry name" value="CRAL-TRIO_dom_sf"/>
</dbReference>
<dbReference type="PANTHER" id="PTHR23324">
    <property type="entry name" value="SEC14 RELATED PROTEIN"/>
    <property type="match status" value="1"/>
</dbReference>
<dbReference type="SUPFAM" id="SSF46938">
    <property type="entry name" value="CRAL/TRIO N-terminal domain"/>
    <property type="match status" value="1"/>
</dbReference>
<dbReference type="PROSITE" id="PS50866">
    <property type="entry name" value="GOLD"/>
    <property type="match status" value="1"/>
</dbReference>
<name>A0A0N8AT75_9CRUS</name>
<dbReference type="InterPro" id="IPR051064">
    <property type="entry name" value="SEC14/CRAL-TRIO_domain"/>
</dbReference>
<proteinExistence type="predicted"/>
<dbReference type="SUPFAM" id="SSF52087">
    <property type="entry name" value="CRAL/TRIO domain"/>
    <property type="match status" value="1"/>
</dbReference>
<dbReference type="Pfam" id="PF00650">
    <property type="entry name" value="CRAL_TRIO"/>
    <property type="match status" value="1"/>
</dbReference>
<dbReference type="PROSITE" id="PS50191">
    <property type="entry name" value="CRAL_TRIO"/>
    <property type="match status" value="1"/>
</dbReference>
<dbReference type="OrthoDB" id="1434354at2759"/>
<evidence type="ECO:0000313" key="1">
    <source>
        <dbReference type="EMBL" id="JAN13022.1"/>
    </source>
</evidence>
<dbReference type="SUPFAM" id="SSF101576">
    <property type="entry name" value="Supernatant protein factor (SPF), C-terminal domain"/>
    <property type="match status" value="1"/>
</dbReference>
<dbReference type="InterPro" id="IPR001251">
    <property type="entry name" value="CRAL-TRIO_dom"/>
</dbReference>
<dbReference type="InterPro" id="IPR036273">
    <property type="entry name" value="CRAL/TRIO_N_dom_sf"/>
</dbReference>
<organism evidence="1">
    <name type="scientific">Daphnia magna</name>
    <dbReference type="NCBI Taxonomy" id="35525"/>
    <lineage>
        <taxon>Eukaryota</taxon>
        <taxon>Metazoa</taxon>
        <taxon>Ecdysozoa</taxon>
        <taxon>Arthropoda</taxon>
        <taxon>Crustacea</taxon>
        <taxon>Branchiopoda</taxon>
        <taxon>Diplostraca</taxon>
        <taxon>Cladocera</taxon>
        <taxon>Anomopoda</taxon>
        <taxon>Daphniidae</taxon>
        <taxon>Daphnia</taxon>
    </lineage>
</organism>
<dbReference type="SMART" id="SM01100">
    <property type="entry name" value="CRAL_TRIO_N"/>
    <property type="match status" value="1"/>
</dbReference>
<dbReference type="GO" id="GO:0005737">
    <property type="term" value="C:cytoplasm"/>
    <property type="evidence" value="ECO:0007669"/>
    <property type="project" value="TreeGrafter"/>
</dbReference>
<dbReference type="Gene3D" id="2.60.120.680">
    <property type="entry name" value="GOLD domain"/>
    <property type="match status" value="1"/>
</dbReference>
<dbReference type="InterPro" id="IPR011074">
    <property type="entry name" value="CRAL/TRIO_N_dom"/>
</dbReference>
<dbReference type="AlphaFoldDB" id="A0A0N8AT75"/>
<dbReference type="InterPro" id="IPR009038">
    <property type="entry name" value="GOLD_dom"/>
</dbReference>